<keyword evidence="11" id="KW-0732">Signal</keyword>
<feature type="region of interest" description="Disordered" evidence="9">
    <location>
        <begin position="527"/>
        <end position="551"/>
    </location>
</feature>
<keyword evidence="5" id="KW-0862">Zinc</keyword>
<evidence type="ECO:0000256" key="5">
    <source>
        <dbReference type="ARBA" id="ARBA00022833"/>
    </source>
</evidence>
<dbReference type="PANTHER" id="PTHR47168:SF1">
    <property type="entry name" value="OS02G0798600 PROTEIN"/>
    <property type="match status" value="1"/>
</dbReference>
<evidence type="ECO:0000256" key="4">
    <source>
        <dbReference type="ARBA" id="ARBA00022771"/>
    </source>
</evidence>
<dbReference type="InterPro" id="IPR001841">
    <property type="entry name" value="Znf_RING"/>
</dbReference>
<protein>
    <recommendedName>
        <fullName evidence="12">RING-type domain-containing protein</fullName>
    </recommendedName>
</protein>
<evidence type="ECO:0000313" key="13">
    <source>
        <dbReference type="EMBL" id="KIK93582.1"/>
    </source>
</evidence>
<evidence type="ECO:0000256" key="8">
    <source>
        <dbReference type="PROSITE-ProRule" id="PRU00175"/>
    </source>
</evidence>
<dbReference type="Pfam" id="PF13639">
    <property type="entry name" value="zf-RING_2"/>
    <property type="match status" value="1"/>
</dbReference>
<feature type="region of interest" description="Disordered" evidence="9">
    <location>
        <begin position="224"/>
        <end position="244"/>
    </location>
</feature>
<reference evidence="14" key="2">
    <citation type="submission" date="2015-01" db="EMBL/GenBank/DDBJ databases">
        <title>Evolutionary Origins and Diversification of the Mycorrhizal Mutualists.</title>
        <authorList>
            <consortium name="DOE Joint Genome Institute"/>
            <consortium name="Mycorrhizal Genomics Consortium"/>
            <person name="Kohler A."/>
            <person name="Kuo A."/>
            <person name="Nagy L.G."/>
            <person name="Floudas D."/>
            <person name="Copeland A."/>
            <person name="Barry K.W."/>
            <person name="Cichocki N."/>
            <person name="Veneault-Fourrey C."/>
            <person name="LaButti K."/>
            <person name="Lindquist E.A."/>
            <person name="Lipzen A."/>
            <person name="Lundell T."/>
            <person name="Morin E."/>
            <person name="Murat C."/>
            <person name="Riley R."/>
            <person name="Ohm R."/>
            <person name="Sun H."/>
            <person name="Tunlid A."/>
            <person name="Henrissat B."/>
            <person name="Grigoriev I.V."/>
            <person name="Hibbett D.S."/>
            <person name="Martin F."/>
        </authorList>
    </citation>
    <scope>NUCLEOTIDE SEQUENCE [LARGE SCALE GENOMIC DNA]</scope>
    <source>
        <strain evidence="14">Ve08.2h10</strain>
    </source>
</reference>
<dbReference type="PROSITE" id="PS50089">
    <property type="entry name" value="ZF_RING_2"/>
    <property type="match status" value="1"/>
</dbReference>
<feature type="domain" description="RING-type" evidence="12">
    <location>
        <begin position="442"/>
        <end position="486"/>
    </location>
</feature>
<evidence type="ECO:0000259" key="12">
    <source>
        <dbReference type="PROSITE" id="PS50089"/>
    </source>
</evidence>
<dbReference type="GO" id="GO:0008270">
    <property type="term" value="F:zinc ion binding"/>
    <property type="evidence" value="ECO:0007669"/>
    <property type="project" value="UniProtKB-KW"/>
</dbReference>
<feature type="transmembrane region" description="Helical" evidence="10">
    <location>
        <begin position="250"/>
        <end position="278"/>
    </location>
</feature>
<keyword evidence="2 10" id="KW-0812">Transmembrane</keyword>
<comment type="subcellular location">
    <subcellularLocation>
        <location evidence="1">Membrane</location>
        <topology evidence="1">Single-pass membrane protein</topology>
    </subcellularLocation>
</comment>
<name>A0A0D0D994_9AGAM</name>
<dbReference type="STRING" id="930991.A0A0D0D994"/>
<organism evidence="13 14">
    <name type="scientific">Paxillus rubicundulus Ve08.2h10</name>
    <dbReference type="NCBI Taxonomy" id="930991"/>
    <lineage>
        <taxon>Eukaryota</taxon>
        <taxon>Fungi</taxon>
        <taxon>Dikarya</taxon>
        <taxon>Basidiomycota</taxon>
        <taxon>Agaricomycotina</taxon>
        <taxon>Agaricomycetes</taxon>
        <taxon>Agaricomycetidae</taxon>
        <taxon>Boletales</taxon>
        <taxon>Paxilineae</taxon>
        <taxon>Paxillaceae</taxon>
        <taxon>Paxillus</taxon>
    </lineage>
</organism>
<accession>A0A0D0D994</accession>
<feature type="chain" id="PRO_5002225683" description="RING-type domain-containing protein" evidence="11">
    <location>
        <begin position="25"/>
        <end position="551"/>
    </location>
</feature>
<reference evidence="13 14" key="1">
    <citation type="submission" date="2014-04" db="EMBL/GenBank/DDBJ databases">
        <authorList>
            <consortium name="DOE Joint Genome Institute"/>
            <person name="Kuo A."/>
            <person name="Kohler A."/>
            <person name="Jargeat P."/>
            <person name="Nagy L.G."/>
            <person name="Floudas D."/>
            <person name="Copeland A."/>
            <person name="Barry K.W."/>
            <person name="Cichocki N."/>
            <person name="Veneault-Fourrey C."/>
            <person name="LaButti K."/>
            <person name="Lindquist E.A."/>
            <person name="Lipzen A."/>
            <person name="Lundell T."/>
            <person name="Morin E."/>
            <person name="Murat C."/>
            <person name="Sun H."/>
            <person name="Tunlid A."/>
            <person name="Henrissat B."/>
            <person name="Grigoriev I.V."/>
            <person name="Hibbett D.S."/>
            <person name="Martin F."/>
            <person name="Nordberg H.P."/>
            <person name="Cantor M.N."/>
            <person name="Hua S.X."/>
        </authorList>
    </citation>
    <scope>NUCLEOTIDE SEQUENCE [LARGE SCALE GENOMIC DNA]</scope>
    <source>
        <strain evidence="13 14">Ve08.2h10</strain>
    </source>
</reference>
<dbReference type="InParanoid" id="A0A0D0D994"/>
<dbReference type="CDD" id="cd16454">
    <property type="entry name" value="RING-H2_PA-TM-RING"/>
    <property type="match status" value="1"/>
</dbReference>
<dbReference type="SUPFAM" id="SSF57850">
    <property type="entry name" value="RING/U-box"/>
    <property type="match status" value="1"/>
</dbReference>
<gene>
    <name evidence="13" type="ORF">PAXRUDRAFT_144774</name>
</gene>
<evidence type="ECO:0000256" key="3">
    <source>
        <dbReference type="ARBA" id="ARBA00022723"/>
    </source>
</evidence>
<sequence length="551" mass="60215">MIFQSLFFRASVLFTLLRPLAVHCYVPAQPSNVTIQEADITNASKLHLQWYTNGSDWEFVSYQLVGAGSNGVTQGMLVHFSEDYAGNETTITPWIALVACDANSTNVSQETDIFSMARDRGARSAVLYSLYSETCVINPEYSDPANFDQVFDIFATQAIEVSRLIEYEFGQFGQFNKTYYGYYNAIMLNDSAGVVNQSISSNGPVAPGFIFATLQAYNATGNVTSTGGTSNNDDGTSTSTNSGGSKETGLAMIILYAITGCVSALFCVVIISGAIRAIRHPERYGRRLADPTVGGSAALAQSRARGLGRAILDTFPVVKFSSTDDQESAFFKPKDIESPPENRCTPVISQPNAVELWEMTKRSTEERDERQPEPREGRVSTQGNIIDRDMGEDRAIAGTSQPDPLPPARPRVRTTDDGGSQSPFFVHGGDGLMPDSIGRETCPICIVDFEEGDDLRVLPCEGKHRFHQACVDPWLLELSGSCPICRQDLHALQTIISGESEGDPSLHRDGQVGSMSQNRFSRYLRFARGRQRGSSERYDLTDSHSPTAPAS</sequence>
<evidence type="ECO:0000256" key="1">
    <source>
        <dbReference type="ARBA" id="ARBA00004167"/>
    </source>
</evidence>
<dbReference type="Gene3D" id="3.30.40.10">
    <property type="entry name" value="Zinc/RING finger domain, C3HC4 (zinc finger)"/>
    <property type="match status" value="1"/>
</dbReference>
<evidence type="ECO:0000256" key="2">
    <source>
        <dbReference type="ARBA" id="ARBA00022692"/>
    </source>
</evidence>
<feature type="compositionally biased region" description="Basic and acidic residues" evidence="9">
    <location>
        <begin position="533"/>
        <end position="542"/>
    </location>
</feature>
<keyword evidence="3" id="KW-0479">Metal-binding</keyword>
<feature type="compositionally biased region" description="Basic and acidic residues" evidence="9">
    <location>
        <begin position="386"/>
        <end position="395"/>
    </location>
</feature>
<evidence type="ECO:0000256" key="11">
    <source>
        <dbReference type="SAM" id="SignalP"/>
    </source>
</evidence>
<dbReference type="HOGENOM" id="CLU_008264_3_1_1"/>
<proteinExistence type="predicted"/>
<evidence type="ECO:0000256" key="6">
    <source>
        <dbReference type="ARBA" id="ARBA00022989"/>
    </source>
</evidence>
<dbReference type="InterPro" id="IPR051653">
    <property type="entry name" value="E3_ligase_sorting_rcpt"/>
</dbReference>
<keyword evidence="6 10" id="KW-1133">Transmembrane helix</keyword>
<evidence type="ECO:0000256" key="10">
    <source>
        <dbReference type="SAM" id="Phobius"/>
    </source>
</evidence>
<dbReference type="GO" id="GO:0016020">
    <property type="term" value="C:membrane"/>
    <property type="evidence" value="ECO:0007669"/>
    <property type="project" value="UniProtKB-SubCell"/>
</dbReference>
<keyword evidence="7 10" id="KW-0472">Membrane</keyword>
<feature type="region of interest" description="Disordered" evidence="9">
    <location>
        <begin position="362"/>
        <end position="421"/>
    </location>
</feature>
<evidence type="ECO:0000256" key="9">
    <source>
        <dbReference type="SAM" id="MobiDB-lite"/>
    </source>
</evidence>
<evidence type="ECO:0000256" key="7">
    <source>
        <dbReference type="ARBA" id="ARBA00023136"/>
    </source>
</evidence>
<keyword evidence="14" id="KW-1185">Reference proteome</keyword>
<dbReference type="Proteomes" id="UP000054538">
    <property type="component" value="Unassembled WGS sequence"/>
</dbReference>
<dbReference type="InterPro" id="IPR013083">
    <property type="entry name" value="Znf_RING/FYVE/PHD"/>
</dbReference>
<dbReference type="AlphaFoldDB" id="A0A0D0D994"/>
<dbReference type="EMBL" id="KN825173">
    <property type="protein sequence ID" value="KIK93582.1"/>
    <property type="molecule type" value="Genomic_DNA"/>
</dbReference>
<dbReference type="OrthoDB" id="8062037at2759"/>
<feature type="compositionally biased region" description="Basic and acidic residues" evidence="9">
    <location>
        <begin position="362"/>
        <end position="378"/>
    </location>
</feature>
<feature type="signal peptide" evidence="11">
    <location>
        <begin position="1"/>
        <end position="24"/>
    </location>
</feature>
<dbReference type="PANTHER" id="PTHR47168">
    <property type="entry name" value="RING ZINC FINGER DOMAIN SUPERFAMILY PROTEIN-RELATED"/>
    <property type="match status" value="1"/>
</dbReference>
<dbReference type="SMART" id="SM00184">
    <property type="entry name" value="RING"/>
    <property type="match status" value="1"/>
</dbReference>
<keyword evidence="4 8" id="KW-0863">Zinc-finger</keyword>
<evidence type="ECO:0000313" key="14">
    <source>
        <dbReference type="Proteomes" id="UP000054538"/>
    </source>
</evidence>